<dbReference type="STRING" id="34002.SAMN04489859_1003165"/>
<reference evidence="3 4" key="1">
    <citation type="submission" date="2016-10" db="EMBL/GenBank/DDBJ databases">
        <authorList>
            <person name="de Groot N.N."/>
        </authorList>
    </citation>
    <scope>NUCLEOTIDE SEQUENCE [LARGE SCALE GENOMIC DNA]</scope>
    <source>
        <strain evidence="3 4">DSM 8512</strain>
    </source>
</reference>
<gene>
    <name evidence="3" type="ORF">SAMN04489859_1003165</name>
</gene>
<dbReference type="InterPro" id="IPR050584">
    <property type="entry name" value="Cholesterol_7-desaturase"/>
</dbReference>
<dbReference type="PANTHER" id="PTHR21266:SF60">
    <property type="entry name" value="3-KETOSTEROID-9-ALPHA-MONOOXYGENASE, OXYGENASE COMPONENT"/>
    <property type="match status" value="1"/>
</dbReference>
<dbReference type="GO" id="GO:0016491">
    <property type="term" value="F:oxidoreductase activity"/>
    <property type="evidence" value="ECO:0007669"/>
    <property type="project" value="UniProtKB-KW"/>
</dbReference>
<dbReference type="OrthoDB" id="9769355at2"/>
<proteinExistence type="predicted"/>
<dbReference type="RefSeq" id="WP_090610556.1">
    <property type="nucleotide sequence ID" value="NZ_CP067125.1"/>
</dbReference>
<dbReference type="Pfam" id="PF19112">
    <property type="entry name" value="VanA_C"/>
    <property type="match status" value="1"/>
</dbReference>
<organism evidence="3 4">
    <name type="scientific">Paracoccus alcaliphilus</name>
    <dbReference type="NCBI Taxonomy" id="34002"/>
    <lineage>
        <taxon>Bacteria</taxon>
        <taxon>Pseudomonadati</taxon>
        <taxon>Pseudomonadota</taxon>
        <taxon>Alphaproteobacteria</taxon>
        <taxon>Rhodobacterales</taxon>
        <taxon>Paracoccaceae</taxon>
        <taxon>Paracoccus</taxon>
    </lineage>
</organism>
<sequence length="291" mass="32792">MTATTDPVARNEWIACGWLGQIQPGASHDTMILGQPIRVTRTGQDSYRVTEIGEDGSEGRELPVQTRFTCIFTTLGEPTRPLPEIAEFDEPDRTVVGCGNVGVNTSPYRLVENFLDMAHFSFIHVDTLGATDKTEVLAYRTEHRKDVDEIWAVDCTFFQPAASKAVKGGQMTRYLYRVMSPFSVMLYKNISEDSDRNDAICVFIQPLTETRCLAYMPMAIVDNENTAADIADFQQSIFLQDRVILENQRPALLPLDPTYELPTRADASSIAFRRWLKAMDIRFGIYEKQAA</sequence>
<keyword evidence="1" id="KW-0560">Oxidoreductase</keyword>
<name>A0A1H8F5R4_9RHOB</name>
<dbReference type="Gene3D" id="3.90.380.10">
    <property type="entry name" value="Naphthalene 1,2-dioxygenase Alpha Subunit, Chain A, domain 1"/>
    <property type="match status" value="1"/>
</dbReference>
<protein>
    <recommendedName>
        <fullName evidence="2">Vanillate O-demethylase oxygenase-like C-terminal catalytic domain-containing protein</fullName>
    </recommendedName>
</protein>
<feature type="domain" description="Vanillate O-demethylase oxygenase-like C-terminal catalytic" evidence="2">
    <location>
        <begin position="104"/>
        <end position="279"/>
    </location>
</feature>
<dbReference type="PANTHER" id="PTHR21266">
    <property type="entry name" value="IRON-SULFUR DOMAIN CONTAINING PROTEIN"/>
    <property type="match status" value="1"/>
</dbReference>
<dbReference type="SUPFAM" id="SSF55961">
    <property type="entry name" value="Bet v1-like"/>
    <property type="match status" value="1"/>
</dbReference>
<accession>A0A1H8F5R4</accession>
<evidence type="ECO:0000313" key="3">
    <source>
        <dbReference type="EMBL" id="SEN26936.1"/>
    </source>
</evidence>
<keyword evidence="4" id="KW-1185">Reference proteome</keyword>
<evidence type="ECO:0000313" key="4">
    <source>
        <dbReference type="Proteomes" id="UP000199054"/>
    </source>
</evidence>
<evidence type="ECO:0000259" key="2">
    <source>
        <dbReference type="Pfam" id="PF19112"/>
    </source>
</evidence>
<dbReference type="EMBL" id="FODE01000003">
    <property type="protein sequence ID" value="SEN26936.1"/>
    <property type="molecule type" value="Genomic_DNA"/>
</dbReference>
<evidence type="ECO:0000256" key="1">
    <source>
        <dbReference type="ARBA" id="ARBA00023002"/>
    </source>
</evidence>
<dbReference type="InterPro" id="IPR044043">
    <property type="entry name" value="VanA_C_cat"/>
</dbReference>
<dbReference type="Proteomes" id="UP000199054">
    <property type="component" value="Unassembled WGS sequence"/>
</dbReference>
<dbReference type="AlphaFoldDB" id="A0A1H8F5R4"/>